<proteinExistence type="predicted"/>
<gene>
    <name evidence="1" type="ORF">EUBSIR_02347</name>
</gene>
<dbReference type="Proteomes" id="UP000005326">
    <property type="component" value="Unassembled WGS sequence"/>
</dbReference>
<dbReference type="EMBL" id="ABCA03000054">
    <property type="protein sequence ID" value="EDR99736.1"/>
    <property type="molecule type" value="Genomic_DNA"/>
</dbReference>
<dbReference type="AlphaFoldDB" id="B0MR80"/>
<accession>B0MR80</accession>
<keyword evidence="2" id="KW-1185">Reference proteome</keyword>
<protein>
    <submittedName>
        <fullName evidence="1">Uncharacterized protein</fullName>
    </submittedName>
</protein>
<evidence type="ECO:0000313" key="1">
    <source>
        <dbReference type="EMBL" id="EDR99736.1"/>
    </source>
</evidence>
<reference evidence="1" key="1">
    <citation type="submission" date="2007-10" db="EMBL/GenBank/DDBJ databases">
        <authorList>
            <person name="Fulton L."/>
            <person name="Clifton S."/>
            <person name="Fulton B."/>
            <person name="Xu J."/>
            <person name="Minx P."/>
            <person name="Pepin K.H."/>
            <person name="Johnson M."/>
            <person name="Thiruvilangam P."/>
            <person name="Bhonagiri V."/>
            <person name="Nash W.E."/>
            <person name="Mardis E.R."/>
            <person name="Wilson R.K."/>
        </authorList>
    </citation>
    <scope>NUCLEOTIDE SEQUENCE [LARGE SCALE GENOMIC DNA]</scope>
    <source>
        <strain evidence="1">DSM 15702</strain>
    </source>
</reference>
<comment type="caution">
    <text evidence="1">The sequence shown here is derived from an EMBL/GenBank/DDBJ whole genome shotgun (WGS) entry which is preliminary data.</text>
</comment>
<evidence type="ECO:0000313" key="2">
    <source>
        <dbReference type="Proteomes" id="UP000005326"/>
    </source>
</evidence>
<sequence length="69" mass="7830">MINIIVLRQKSTIKYYQINSAIEDRTPYDLAAFISTSHFIPSDQFCNQVYTSTGIKIAPINVIGEYNIS</sequence>
<organism evidence="1 2">
    <name type="scientific">[Eubacterium] siraeum DSM 15702</name>
    <dbReference type="NCBI Taxonomy" id="428128"/>
    <lineage>
        <taxon>Bacteria</taxon>
        <taxon>Bacillati</taxon>
        <taxon>Bacillota</taxon>
        <taxon>Clostridia</taxon>
        <taxon>Eubacteriales</taxon>
        <taxon>Oscillospiraceae</taxon>
        <taxon>Oscillospiraceae incertae sedis</taxon>
    </lineage>
</organism>
<reference evidence="1" key="2">
    <citation type="submission" date="2014-06" db="EMBL/GenBank/DDBJ databases">
        <title>Draft genome sequence of Eubacterium siraeum (DSM 15702).</title>
        <authorList>
            <person name="Sudarsanam P."/>
            <person name="Ley R."/>
            <person name="Guruge J."/>
            <person name="Turnbaugh P.J."/>
            <person name="Mahowald M."/>
            <person name="Liep D."/>
            <person name="Gordon J."/>
        </authorList>
    </citation>
    <scope>NUCLEOTIDE SEQUENCE</scope>
    <source>
        <strain evidence="1">DSM 15702</strain>
    </source>
</reference>
<name>B0MR80_9FIRM</name>